<dbReference type="Proteomes" id="UP000224173">
    <property type="component" value="Segment"/>
</dbReference>
<dbReference type="Proteomes" id="UP000224174">
    <property type="component" value="Segment"/>
</dbReference>
<evidence type="ECO:0000313" key="13">
    <source>
        <dbReference type="Proteomes" id="UP000225361"/>
    </source>
</evidence>
<dbReference type="Proteomes" id="UP000304735">
    <property type="component" value="Segment"/>
</dbReference>
<evidence type="ECO:0000313" key="15">
    <source>
        <dbReference type="Proteomes" id="UP000299832"/>
    </source>
</evidence>
<keyword evidence="14" id="KW-1185">Reference proteome</keyword>
<dbReference type="Proteomes" id="UP000301580">
    <property type="component" value="Segment"/>
</dbReference>
<dbReference type="Proteomes" id="UP000301260">
    <property type="component" value="Segment"/>
</dbReference>
<dbReference type="EMBL" id="KX349289">
    <property type="protein sequence ID" value="AOO11091.1"/>
    <property type="molecule type" value="Genomic_DNA"/>
</dbReference>
<proteinExistence type="predicted"/>
<reference evidence="11 12" key="1">
    <citation type="journal article" date="2016" name="Environ. Microbiol.">
        <title>Genomic diversification of marine cyanophages into stable ecotypes.</title>
        <authorList>
            <person name="Marston M.F."/>
            <person name="Martiny J.B."/>
        </authorList>
    </citation>
    <scope>NUCLEOTIDE SEQUENCE [LARGE SCALE GENOMIC DNA]</scope>
    <source>
        <strain evidence="1">RW_01_0212_WH8101</strain>
        <strain evidence="2">RW_03_0807_WH8101</strain>
        <strain evidence="3">RW_06_0613</strain>
        <strain evidence="4">RW_08_0711</strain>
        <strain evidence="5">RW_22_0300</strain>
        <strain evidence="6">RW_25_1112</strain>
    </source>
</reference>
<dbReference type="Proteomes" id="UP000223306">
    <property type="component" value="Segment"/>
</dbReference>
<dbReference type="Proteomes" id="UP000222384">
    <property type="component" value="Genome"/>
</dbReference>
<dbReference type="EMBL" id="MK493325">
    <property type="protein sequence ID" value="QBQ75831.1"/>
    <property type="molecule type" value="Genomic_DNA"/>
</dbReference>
<dbReference type="Proteomes" id="UP000225361">
    <property type="component" value="Segment"/>
</dbReference>
<dbReference type="EMBL" id="KX349285">
    <property type="protein sequence ID" value="AOO10208.1"/>
    <property type="molecule type" value="Genomic_DNA"/>
</dbReference>
<evidence type="ECO:0000313" key="10">
    <source>
        <dbReference type="EMBL" id="QBQ75831.1"/>
    </source>
</evidence>
<dbReference type="EMBL" id="KX349288">
    <property type="protein sequence ID" value="AOO10870.1"/>
    <property type="molecule type" value="Genomic_DNA"/>
</dbReference>
<name>A0A1D7S985_9CAUD</name>
<dbReference type="Proteomes" id="UP000299832">
    <property type="component" value="Genome"/>
</dbReference>
<evidence type="ECO:0000313" key="8">
    <source>
        <dbReference type="EMBL" id="QBQ75388.1"/>
    </source>
</evidence>
<dbReference type="EMBL" id="MK493323">
    <property type="protein sequence ID" value="QBQ75388.1"/>
    <property type="molecule type" value="Genomic_DNA"/>
</dbReference>
<dbReference type="EMBL" id="MK493322">
    <property type="protein sequence ID" value="QBQ75168.1"/>
    <property type="molecule type" value="Genomic_DNA"/>
</dbReference>
<organism evidence="1 13">
    <name type="scientific">Synechococcus phage S-RIM8</name>
    <dbReference type="NCBI Taxonomy" id="756278"/>
    <lineage>
        <taxon>Viruses</taxon>
        <taxon>Duplodnaviria</taxon>
        <taxon>Heunggongvirae</taxon>
        <taxon>Uroviricota</taxon>
        <taxon>Caudoviricetes</taxon>
        <taxon>Pantevenvirales</taxon>
        <taxon>Kyanoviridae</taxon>
        <taxon>Neptunevirus</taxon>
        <taxon>Neptunevirus srim18</taxon>
    </lineage>
</organism>
<sequence length="94" mass="10990">MELPPDFIHEAPKGYSYGVESCKRNLVSIWVYNHRQFSYTSEQVKSIWGFYNTKTREYFAPINSKTVGDTVDIKSTTPYSAMQLNRKGLELLWM</sequence>
<evidence type="ECO:0000313" key="6">
    <source>
        <dbReference type="EMBL" id="AOO11316.1"/>
    </source>
</evidence>
<evidence type="ECO:0000313" key="12">
    <source>
        <dbReference type="Proteomes" id="UP000223306"/>
    </source>
</evidence>
<evidence type="ECO:0000313" key="9">
    <source>
        <dbReference type="EMBL" id="QBQ75611.1"/>
    </source>
</evidence>
<evidence type="ECO:0000313" key="14">
    <source>
        <dbReference type="Proteomes" id="UP000226351"/>
    </source>
</evidence>
<dbReference type="EMBL" id="KX349287">
    <property type="protein sequence ID" value="AOO10649.1"/>
    <property type="molecule type" value="Genomic_DNA"/>
</dbReference>
<evidence type="ECO:0000313" key="3">
    <source>
        <dbReference type="EMBL" id="AOO10649.1"/>
    </source>
</evidence>
<dbReference type="EMBL" id="KX349290">
    <property type="protein sequence ID" value="AOO11316.1"/>
    <property type="molecule type" value="Genomic_DNA"/>
</dbReference>
<gene>
    <name evidence="7" type="ORF">RW010115_061</name>
    <name evidence="1" type="ORF">RW01021201_060</name>
    <name evidence="8" type="ORF">RW030617_060</name>
    <name evidence="2" type="ORF">RW03080701_062</name>
    <name evidence="3" type="ORF">RW060613_061</name>
    <name evidence="4" type="ORF">RW080711_061</name>
    <name evidence="9" type="ORF">RW220214_061</name>
    <name evidence="5" type="ORF">RW220300_060</name>
    <name evidence="6" type="ORF">RW251112_061</name>
    <name evidence="10" type="ORF">RW620316_061</name>
</gene>
<dbReference type="EMBL" id="KX349286">
    <property type="protein sequence ID" value="AOO10431.1"/>
    <property type="molecule type" value="Genomic_DNA"/>
</dbReference>
<evidence type="ECO:0000313" key="2">
    <source>
        <dbReference type="EMBL" id="AOO10431.1"/>
    </source>
</evidence>
<evidence type="ECO:0000313" key="16">
    <source>
        <dbReference type="Proteomes" id="UP000301260"/>
    </source>
</evidence>
<evidence type="ECO:0000313" key="5">
    <source>
        <dbReference type="EMBL" id="AOO11091.1"/>
    </source>
</evidence>
<reference evidence="15 16" key="2">
    <citation type="submission" date="2019-02" db="EMBL/GenBank/DDBJ databases">
        <title>Diversity in Cyanophage Genomes from Southern New England Coastal Waters.</title>
        <authorList>
            <person name="Marston M.F."/>
        </authorList>
    </citation>
    <scope>NUCLEOTIDE SEQUENCE [LARGE SCALE GENOMIC DNA]</scope>
    <source>
        <strain evidence="7">RW_01_0115_WH8101</strain>
        <strain evidence="8">RW_03_0617</strain>
        <strain evidence="9">RW_22_0214</strain>
        <strain evidence="10">RW_62_0316</strain>
    </source>
</reference>
<evidence type="ECO:0000313" key="7">
    <source>
        <dbReference type="EMBL" id="QBQ75168.1"/>
    </source>
</evidence>
<accession>A0A1D7S985</accession>
<protein>
    <submittedName>
        <fullName evidence="1">Uncharacterized protein</fullName>
    </submittedName>
</protein>
<evidence type="ECO:0000313" key="1">
    <source>
        <dbReference type="EMBL" id="AOO10208.1"/>
    </source>
</evidence>
<dbReference type="EMBL" id="MK493324">
    <property type="protein sequence ID" value="QBQ75611.1"/>
    <property type="molecule type" value="Genomic_DNA"/>
</dbReference>
<dbReference type="Proteomes" id="UP000226351">
    <property type="component" value="Segment"/>
</dbReference>
<evidence type="ECO:0000313" key="4">
    <source>
        <dbReference type="EMBL" id="AOO10870.1"/>
    </source>
</evidence>
<evidence type="ECO:0000313" key="11">
    <source>
        <dbReference type="Proteomes" id="UP000222384"/>
    </source>
</evidence>